<sequence>MAIYAIWRSYIEINPTDKVAVDGYALIYNHILSPLSSGIWACLAFYVASSSYRAFRARNLEATILLVSAVVVMLGAAPIGAQIWDKFPTIQNWLLSVPNMTGQRGIVIGAALGSFVTALRVLLGLERGHLGSQ</sequence>
<dbReference type="AlphaFoldDB" id="A0A645GTK2"/>
<reference evidence="2" key="1">
    <citation type="submission" date="2019-08" db="EMBL/GenBank/DDBJ databases">
        <authorList>
            <person name="Kucharzyk K."/>
            <person name="Murdoch R.W."/>
            <person name="Higgins S."/>
            <person name="Loffler F."/>
        </authorList>
    </citation>
    <scope>NUCLEOTIDE SEQUENCE</scope>
</reference>
<proteinExistence type="predicted"/>
<feature type="transmembrane region" description="Helical" evidence="1">
    <location>
        <begin position="27"/>
        <end position="48"/>
    </location>
</feature>
<feature type="transmembrane region" description="Helical" evidence="1">
    <location>
        <begin position="104"/>
        <end position="123"/>
    </location>
</feature>
<keyword evidence="1" id="KW-0812">Transmembrane</keyword>
<evidence type="ECO:0000256" key="1">
    <source>
        <dbReference type="SAM" id="Phobius"/>
    </source>
</evidence>
<gene>
    <name evidence="2" type="ORF">SDC9_176610</name>
</gene>
<keyword evidence="1" id="KW-0472">Membrane</keyword>
<protein>
    <submittedName>
        <fullName evidence="2">Uncharacterized protein</fullName>
    </submittedName>
</protein>
<keyword evidence="1" id="KW-1133">Transmembrane helix</keyword>
<name>A0A645GTK2_9ZZZZ</name>
<comment type="caution">
    <text evidence="2">The sequence shown here is derived from an EMBL/GenBank/DDBJ whole genome shotgun (WGS) entry which is preliminary data.</text>
</comment>
<organism evidence="2">
    <name type="scientific">bioreactor metagenome</name>
    <dbReference type="NCBI Taxonomy" id="1076179"/>
    <lineage>
        <taxon>unclassified sequences</taxon>
        <taxon>metagenomes</taxon>
        <taxon>ecological metagenomes</taxon>
    </lineage>
</organism>
<accession>A0A645GTK2</accession>
<feature type="transmembrane region" description="Helical" evidence="1">
    <location>
        <begin position="60"/>
        <end position="84"/>
    </location>
</feature>
<dbReference type="EMBL" id="VSSQ01079722">
    <property type="protein sequence ID" value="MPN29159.1"/>
    <property type="molecule type" value="Genomic_DNA"/>
</dbReference>
<evidence type="ECO:0000313" key="2">
    <source>
        <dbReference type="EMBL" id="MPN29159.1"/>
    </source>
</evidence>